<evidence type="ECO:0000313" key="1">
    <source>
        <dbReference type="EMBL" id="CUO73135.1"/>
    </source>
</evidence>
<reference evidence="1 2" key="1">
    <citation type="submission" date="2015-09" db="EMBL/GenBank/DDBJ databases">
        <authorList>
            <consortium name="Pathogen Informatics"/>
        </authorList>
    </citation>
    <scope>NUCLEOTIDE SEQUENCE [LARGE SCALE GENOMIC DNA]</scope>
    <source>
        <strain evidence="1 2">2789STDY5834865</strain>
    </source>
</reference>
<dbReference type="RefSeq" id="WP_022202664.1">
    <property type="nucleotide sequence ID" value="NZ_CATYWZ010000027.1"/>
</dbReference>
<dbReference type="Proteomes" id="UP000095512">
    <property type="component" value="Unassembled WGS sequence"/>
</dbReference>
<protein>
    <submittedName>
        <fullName evidence="1">PD-(D/E)XK nuclease family transposase</fullName>
    </submittedName>
</protein>
<proteinExistence type="predicted"/>
<dbReference type="EMBL" id="CZAB01000011">
    <property type="protein sequence ID" value="CUO73135.1"/>
    <property type="molecule type" value="Genomic_DNA"/>
</dbReference>
<dbReference type="AlphaFoldDB" id="A0A174HJN1"/>
<dbReference type="NCBIfam" id="TIGR01784">
    <property type="entry name" value="T_den_put_tspse"/>
    <property type="match status" value="1"/>
</dbReference>
<gene>
    <name evidence="1" type="ORF">ERS852480_01775</name>
</gene>
<dbReference type="InterPro" id="IPR010106">
    <property type="entry name" value="RpnA"/>
</dbReference>
<evidence type="ECO:0000313" key="2">
    <source>
        <dbReference type="Proteomes" id="UP000095512"/>
    </source>
</evidence>
<sequence length="296" mass="34261">MKKMNDPGRPVMKPLAELTLLDRFLFACVMEDRGTMELVLSIILGEEIHLAEQPQAEREMRTVPWLRSIRLDVYSVDEESRVYNAEVQKKNTGNLIKRSRFYQALIDSSLLAPGEIDFNRMQPSCLITIMPFDLWGYGRYRYTFRMECQEESGLFLEDGAVRIFLNTHGTVPEGISGELIELLHYIERTSETEAAKSSSLRIKELHRRVSRVKVSEEIGVRYMQEWEERMYQLQDAKAEGREEGREAGLEEGIRAFVLDNLEEGKTEGQILDKLVRMFSLSRDTAGEYLKRYKGTA</sequence>
<organism evidence="1 2">
    <name type="scientific">Enterocloster clostridioformis</name>
    <dbReference type="NCBI Taxonomy" id="1531"/>
    <lineage>
        <taxon>Bacteria</taxon>
        <taxon>Bacillati</taxon>
        <taxon>Bacillota</taxon>
        <taxon>Clostridia</taxon>
        <taxon>Lachnospirales</taxon>
        <taxon>Lachnospiraceae</taxon>
        <taxon>Enterocloster</taxon>
    </lineage>
</organism>
<accession>A0A174HJN1</accession>
<name>A0A174HJN1_9FIRM</name>